<accession>A0ACB9PD62</accession>
<dbReference type="Proteomes" id="UP000828941">
    <property type="component" value="Chromosome 5"/>
</dbReference>
<evidence type="ECO:0000313" key="1">
    <source>
        <dbReference type="EMBL" id="KAI4345391.1"/>
    </source>
</evidence>
<organism evidence="1 2">
    <name type="scientific">Bauhinia variegata</name>
    <name type="common">Purple orchid tree</name>
    <name type="synonym">Phanera variegata</name>
    <dbReference type="NCBI Taxonomy" id="167791"/>
    <lineage>
        <taxon>Eukaryota</taxon>
        <taxon>Viridiplantae</taxon>
        <taxon>Streptophyta</taxon>
        <taxon>Embryophyta</taxon>
        <taxon>Tracheophyta</taxon>
        <taxon>Spermatophyta</taxon>
        <taxon>Magnoliopsida</taxon>
        <taxon>eudicotyledons</taxon>
        <taxon>Gunneridae</taxon>
        <taxon>Pentapetalae</taxon>
        <taxon>rosids</taxon>
        <taxon>fabids</taxon>
        <taxon>Fabales</taxon>
        <taxon>Fabaceae</taxon>
        <taxon>Cercidoideae</taxon>
        <taxon>Cercideae</taxon>
        <taxon>Bauhiniinae</taxon>
        <taxon>Bauhinia</taxon>
    </lineage>
</organism>
<sequence>MGDSPPRRENIGPDSNEGKSYALSGKIMLSAIVILFFVVLLMVCLHLYARWYLSRARRRQIPRSRNYRRARLVFYDDHAIPGAGTVVSPGLEDSVIKSLPVFAYSSKTHSEPVECAVCLSEFEDGEKGRILPKCNHSFHIDCIDMWFLSHSTCPLCRAPVEAPSTVDEVVITVSEPGSGSGSSSGLCAECENEGEERDRNDLAISSSSSSVGLRRKPSFAGVTIEAPGAGRNESFDESNCDSPSTQSSFRSPVSRMLSFKRMLSRDRKAGIFPSSGIHGDCSSTTTTDIELERGGREETQGLGDVGPVQQRSYPKPSAAE</sequence>
<gene>
    <name evidence="1" type="ORF">L6164_012519</name>
</gene>
<keyword evidence="2" id="KW-1185">Reference proteome</keyword>
<protein>
    <submittedName>
        <fullName evidence="1">Uncharacterized protein</fullName>
    </submittedName>
</protein>
<dbReference type="EMBL" id="CM039430">
    <property type="protein sequence ID" value="KAI4345391.1"/>
    <property type="molecule type" value="Genomic_DNA"/>
</dbReference>
<evidence type="ECO:0000313" key="2">
    <source>
        <dbReference type="Proteomes" id="UP000828941"/>
    </source>
</evidence>
<reference evidence="1 2" key="1">
    <citation type="journal article" date="2022" name="DNA Res.">
        <title>Chromosomal-level genome assembly of the orchid tree Bauhinia variegata (Leguminosae; Cercidoideae) supports the allotetraploid origin hypothesis of Bauhinia.</title>
        <authorList>
            <person name="Zhong Y."/>
            <person name="Chen Y."/>
            <person name="Zheng D."/>
            <person name="Pang J."/>
            <person name="Liu Y."/>
            <person name="Luo S."/>
            <person name="Meng S."/>
            <person name="Qian L."/>
            <person name="Wei D."/>
            <person name="Dai S."/>
            <person name="Zhou R."/>
        </authorList>
    </citation>
    <scope>NUCLEOTIDE SEQUENCE [LARGE SCALE GENOMIC DNA]</scope>
    <source>
        <strain evidence="1">BV-YZ2020</strain>
    </source>
</reference>
<proteinExistence type="predicted"/>
<comment type="caution">
    <text evidence="1">The sequence shown here is derived from an EMBL/GenBank/DDBJ whole genome shotgun (WGS) entry which is preliminary data.</text>
</comment>
<name>A0ACB9PD62_BAUVA</name>